<proteinExistence type="inferred from homology"/>
<dbReference type="EMBL" id="OZ075131">
    <property type="protein sequence ID" value="CAL4981074.1"/>
    <property type="molecule type" value="Genomic_DNA"/>
</dbReference>
<gene>
    <name evidence="14" type="ORF">URODEC1_LOCUS55972</name>
</gene>
<dbReference type="InterPro" id="IPR006162">
    <property type="entry name" value="Ppantetheine_attach_site"/>
</dbReference>
<keyword evidence="3 12" id="KW-0596">Phosphopantetheine</keyword>
<evidence type="ECO:0000256" key="3">
    <source>
        <dbReference type="ARBA" id="ARBA00022450"/>
    </source>
</evidence>
<keyword evidence="8" id="KW-0276">Fatty acid metabolism</keyword>
<dbReference type="PANTHER" id="PTHR46153">
    <property type="entry name" value="ACYL CARRIER PROTEIN"/>
    <property type="match status" value="1"/>
</dbReference>
<evidence type="ECO:0000256" key="9">
    <source>
        <dbReference type="ARBA" id="ARBA00022946"/>
    </source>
</evidence>
<evidence type="ECO:0000256" key="12">
    <source>
        <dbReference type="RuleBase" id="RU000722"/>
    </source>
</evidence>
<keyword evidence="5" id="KW-0150">Chloroplast</keyword>
<dbReference type="GO" id="GO:0009507">
    <property type="term" value="C:chloroplast"/>
    <property type="evidence" value="ECO:0007669"/>
    <property type="project" value="UniProtKB-SubCell"/>
</dbReference>
<evidence type="ECO:0000256" key="11">
    <source>
        <dbReference type="ARBA" id="ARBA00023160"/>
    </source>
</evidence>
<comment type="function">
    <text evidence="12">Carrier of the growing fatty acid chain in fatty acid biosynthesis.</text>
</comment>
<evidence type="ECO:0000256" key="2">
    <source>
        <dbReference type="ARBA" id="ARBA00010930"/>
    </source>
</evidence>
<evidence type="ECO:0000256" key="4">
    <source>
        <dbReference type="ARBA" id="ARBA00022516"/>
    </source>
</evidence>
<name>A0ABC9ALH3_9POAL</name>
<dbReference type="PANTHER" id="PTHR46153:SF11">
    <property type="entry name" value="ACYL CARRIER PROTEIN 4, CHLOROPLASTIC"/>
    <property type="match status" value="1"/>
</dbReference>
<sequence length="142" mass="14739">MATLTAISGKAAAGYCKAPALSWKGSRAPAGRSLISMAAAAAAAATRSGRLVSLRTPRFRVYAAKAETVNKVMSIVKTKLALGADAALTPESKFTDLGADSLDTVEIVMALEEELKITVEEDNAQSITTIQDAAELIDKLVG</sequence>
<keyword evidence="9" id="KW-0809">Transit peptide</keyword>
<dbReference type="Proteomes" id="UP001497457">
    <property type="component" value="Chromosome 21rd"/>
</dbReference>
<keyword evidence="10" id="KW-0443">Lipid metabolism</keyword>
<organism evidence="14 15">
    <name type="scientific">Urochloa decumbens</name>
    <dbReference type="NCBI Taxonomy" id="240449"/>
    <lineage>
        <taxon>Eukaryota</taxon>
        <taxon>Viridiplantae</taxon>
        <taxon>Streptophyta</taxon>
        <taxon>Embryophyta</taxon>
        <taxon>Tracheophyta</taxon>
        <taxon>Spermatophyta</taxon>
        <taxon>Magnoliopsida</taxon>
        <taxon>Liliopsida</taxon>
        <taxon>Poales</taxon>
        <taxon>Poaceae</taxon>
        <taxon>PACMAD clade</taxon>
        <taxon>Panicoideae</taxon>
        <taxon>Panicodae</taxon>
        <taxon>Paniceae</taxon>
        <taxon>Melinidinae</taxon>
        <taxon>Urochloa</taxon>
    </lineage>
</organism>
<dbReference type="InterPro" id="IPR036736">
    <property type="entry name" value="ACP-like_sf"/>
</dbReference>
<dbReference type="InterPro" id="IPR009081">
    <property type="entry name" value="PP-bd_ACP"/>
</dbReference>
<feature type="domain" description="Carrier" evidence="13">
    <location>
        <begin position="66"/>
        <end position="141"/>
    </location>
</feature>
<evidence type="ECO:0000313" key="14">
    <source>
        <dbReference type="EMBL" id="CAL4981074.1"/>
    </source>
</evidence>
<dbReference type="InterPro" id="IPR044813">
    <property type="entry name" value="ACP_chloroplastic"/>
</dbReference>
<accession>A0ABC9ALH3</accession>
<dbReference type="PROSITE" id="PS50075">
    <property type="entry name" value="CARRIER"/>
    <property type="match status" value="1"/>
</dbReference>
<dbReference type="HAMAP" id="MF_01217">
    <property type="entry name" value="Acyl_carrier"/>
    <property type="match status" value="1"/>
</dbReference>
<evidence type="ECO:0000256" key="5">
    <source>
        <dbReference type="ARBA" id="ARBA00022528"/>
    </source>
</evidence>
<comment type="subcellular location">
    <subcellularLocation>
        <location evidence="1">Plastid</location>
        <location evidence="1">Chloroplast</location>
    </subcellularLocation>
</comment>
<dbReference type="NCBIfam" id="TIGR00517">
    <property type="entry name" value="acyl_carrier"/>
    <property type="match status" value="1"/>
</dbReference>
<evidence type="ECO:0000256" key="7">
    <source>
        <dbReference type="ARBA" id="ARBA00022640"/>
    </source>
</evidence>
<evidence type="ECO:0000256" key="8">
    <source>
        <dbReference type="ARBA" id="ARBA00022832"/>
    </source>
</evidence>
<evidence type="ECO:0000256" key="10">
    <source>
        <dbReference type="ARBA" id="ARBA00023098"/>
    </source>
</evidence>
<dbReference type="Pfam" id="PF00550">
    <property type="entry name" value="PP-binding"/>
    <property type="match status" value="1"/>
</dbReference>
<dbReference type="InterPro" id="IPR003231">
    <property type="entry name" value="ACP"/>
</dbReference>
<comment type="similarity">
    <text evidence="2">Belongs to the acyl carrier protein (ACP) family.</text>
</comment>
<evidence type="ECO:0000313" key="15">
    <source>
        <dbReference type="Proteomes" id="UP001497457"/>
    </source>
</evidence>
<keyword evidence="15" id="KW-1185">Reference proteome</keyword>
<keyword evidence="4 12" id="KW-0444">Lipid biosynthesis</keyword>
<dbReference type="SUPFAM" id="SSF47336">
    <property type="entry name" value="ACP-like"/>
    <property type="match status" value="1"/>
</dbReference>
<keyword evidence="6" id="KW-0597">Phosphoprotein</keyword>
<keyword evidence="11 12" id="KW-0275">Fatty acid biosynthesis</keyword>
<evidence type="ECO:0000259" key="13">
    <source>
        <dbReference type="PROSITE" id="PS50075"/>
    </source>
</evidence>
<evidence type="ECO:0000256" key="6">
    <source>
        <dbReference type="ARBA" id="ARBA00022553"/>
    </source>
</evidence>
<evidence type="ECO:0000256" key="1">
    <source>
        <dbReference type="ARBA" id="ARBA00004229"/>
    </source>
</evidence>
<dbReference type="PROSITE" id="PS00012">
    <property type="entry name" value="PHOSPHOPANTETHEINE"/>
    <property type="match status" value="1"/>
</dbReference>
<reference evidence="14" key="1">
    <citation type="submission" date="2024-10" db="EMBL/GenBank/DDBJ databases">
        <authorList>
            <person name="Ryan C."/>
        </authorList>
    </citation>
    <scope>NUCLEOTIDE SEQUENCE [LARGE SCALE GENOMIC DNA]</scope>
</reference>
<dbReference type="GO" id="GO:0006633">
    <property type="term" value="P:fatty acid biosynthetic process"/>
    <property type="evidence" value="ECO:0007669"/>
    <property type="project" value="UniProtKB-KW"/>
</dbReference>
<keyword evidence="7" id="KW-0934">Plastid</keyword>
<dbReference type="AlphaFoldDB" id="A0ABC9ALH3"/>
<dbReference type="Gene3D" id="1.10.1200.10">
    <property type="entry name" value="ACP-like"/>
    <property type="match status" value="1"/>
</dbReference>
<protein>
    <recommendedName>
        <fullName evidence="12">Acyl carrier protein</fullName>
    </recommendedName>
</protein>